<dbReference type="InterPro" id="IPR001279">
    <property type="entry name" value="Metallo-B-lactamas"/>
</dbReference>
<protein>
    <submittedName>
        <fullName evidence="2">MBL fold metallo-hydrolase</fullName>
    </submittedName>
</protein>
<dbReference type="EMBL" id="CP136336">
    <property type="protein sequence ID" value="WOB09018.1"/>
    <property type="molecule type" value="Genomic_DNA"/>
</dbReference>
<dbReference type="RefSeq" id="WP_316701978.1">
    <property type="nucleotide sequence ID" value="NZ_CP136336.1"/>
</dbReference>
<dbReference type="InterPro" id="IPR015797">
    <property type="entry name" value="NUDIX_hydrolase-like_dom_sf"/>
</dbReference>
<evidence type="ECO:0000259" key="1">
    <source>
        <dbReference type="PROSITE" id="PS51462"/>
    </source>
</evidence>
<dbReference type="InterPro" id="IPR036388">
    <property type="entry name" value="WH-like_DNA-bd_sf"/>
</dbReference>
<dbReference type="SUPFAM" id="SSF56281">
    <property type="entry name" value="Metallo-hydrolase/oxidoreductase"/>
    <property type="match status" value="1"/>
</dbReference>
<sequence>MTSPDVAPLDHSSAGKPPRAAATLVVVRDTLGGLEVLLLCRAERGDHNSGAWVFPGGTVDKTDAQWRGLCDGPDDAALSAQLALTEGGLDYAITAIRECFEECGLLFARRGSELVGDVQHLVPWRDPLNRGERTLGEFCAAEGFRLAVDELAYFSHWLTPLGRAKRYDTRFFVAVAPAGQTALHDGSEMVGMHWLRPADALARSDSLKLMGPTRATLTALGAFETTAALMAYARGPRTVSLINPRIGAGSQGLRPVMPHEYAWAEMGRIDPLGHGTASYEIVPGRAVKLSPHVIRVTAPNPSVMTGPGTNTYLVGGGAHNEWAVIDPGPDLPEHVEAILRAAPGPIRFILATHTHHDHSPAAVSLKQHTHAPVMGRVALHPHKQDGTFAPDRVLEHGERLAIAPGVTLRVLHTPGHASNHLCYLLEEEKTLFTGDHLMQASTVVINPPDGDMAAYLHTLRSLLDEDIEWLAPGHGFLMAQPHQAVQAVIEHRLKREAKVVAALRAHGPATLEQLLPHAYDDVDPRMLPVAARSLLAHLGKLRSDGRAGECAGVWSLAAEA</sequence>
<evidence type="ECO:0000313" key="3">
    <source>
        <dbReference type="Proteomes" id="UP001303946"/>
    </source>
</evidence>
<dbReference type="SUPFAM" id="SSF55811">
    <property type="entry name" value="Nudix"/>
    <property type="match status" value="1"/>
</dbReference>
<dbReference type="CDD" id="cd16278">
    <property type="entry name" value="metallo-hydrolase-like_MBL-fold"/>
    <property type="match status" value="1"/>
</dbReference>
<keyword evidence="3" id="KW-1185">Reference proteome</keyword>
<reference evidence="2 3" key="1">
    <citation type="submission" date="2023-10" db="EMBL/GenBank/DDBJ databases">
        <title>Bacteria for the degradation of biodegradable plastic PBAT(Polybutylene adipate terephthalate).</title>
        <authorList>
            <person name="Weon H.-Y."/>
            <person name="Yeon J."/>
        </authorList>
    </citation>
    <scope>NUCLEOTIDE SEQUENCE [LARGE SCALE GENOMIC DNA]</scope>
    <source>
        <strain evidence="2 3">SBD 7-3</strain>
    </source>
</reference>
<dbReference type="Gene3D" id="3.60.15.10">
    <property type="entry name" value="Ribonuclease Z/Hydroxyacylglutathione hydrolase-like"/>
    <property type="match status" value="1"/>
</dbReference>
<dbReference type="InterPro" id="IPR036866">
    <property type="entry name" value="RibonucZ/Hydroxyglut_hydro"/>
</dbReference>
<dbReference type="Gene3D" id="1.10.10.10">
    <property type="entry name" value="Winged helix-like DNA-binding domain superfamily/Winged helix DNA-binding domain"/>
    <property type="match status" value="1"/>
</dbReference>
<dbReference type="InterPro" id="IPR041516">
    <property type="entry name" value="LACTB2_WH"/>
</dbReference>
<accession>A0ABZ0CVL3</accession>
<dbReference type="Pfam" id="PF00293">
    <property type="entry name" value="NUDIX"/>
    <property type="match status" value="1"/>
</dbReference>
<evidence type="ECO:0000313" key="2">
    <source>
        <dbReference type="EMBL" id="WOB09018.1"/>
    </source>
</evidence>
<dbReference type="PANTHER" id="PTHR23131:SF0">
    <property type="entry name" value="ENDORIBONUCLEASE LACTB2"/>
    <property type="match status" value="1"/>
</dbReference>
<dbReference type="SMART" id="SM00849">
    <property type="entry name" value="Lactamase_B"/>
    <property type="match status" value="1"/>
</dbReference>
<proteinExistence type="predicted"/>
<dbReference type="CDD" id="cd18870">
    <property type="entry name" value="NUDIX_AcylCoAdiphos_Nudt19"/>
    <property type="match status" value="1"/>
</dbReference>
<feature type="domain" description="Nudix hydrolase" evidence="1">
    <location>
        <begin position="17"/>
        <end position="223"/>
    </location>
</feature>
<dbReference type="Gene3D" id="3.90.79.10">
    <property type="entry name" value="Nucleoside Triphosphate Pyrophosphohydrolase"/>
    <property type="match status" value="1"/>
</dbReference>
<dbReference type="Proteomes" id="UP001303946">
    <property type="component" value="Chromosome"/>
</dbReference>
<dbReference type="PROSITE" id="PS51462">
    <property type="entry name" value="NUDIX"/>
    <property type="match status" value="1"/>
</dbReference>
<dbReference type="PANTHER" id="PTHR23131">
    <property type="entry name" value="ENDORIBONUCLEASE LACTB2"/>
    <property type="match status" value="1"/>
</dbReference>
<dbReference type="InterPro" id="IPR000086">
    <property type="entry name" value="NUDIX_hydrolase_dom"/>
</dbReference>
<name>A0ABZ0CVL3_9BURK</name>
<dbReference type="Pfam" id="PF00753">
    <property type="entry name" value="Lactamase_B"/>
    <property type="match status" value="1"/>
</dbReference>
<dbReference type="InterPro" id="IPR050662">
    <property type="entry name" value="Sec-metab_biosynth-thioest"/>
</dbReference>
<dbReference type="Pfam" id="PF17778">
    <property type="entry name" value="WHD_BLACT"/>
    <property type="match status" value="1"/>
</dbReference>
<organism evidence="2 3">
    <name type="scientific">Piscinibacter gummiphilus</name>
    <dbReference type="NCBI Taxonomy" id="946333"/>
    <lineage>
        <taxon>Bacteria</taxon>
        <taxon>Pseudomonadati</taxon>
        <taxon>Pseudomonadota</taxon>
        <taxon>Betaproteobacteria</taxon>
        <taxon>Burkholderiales</taxon>
        <taxon>Sphaerotilaceae</taxon>
        <taxon>Piscinibacter</taxon>
    </lineage>
</organism>
<gene>
    <name evidence="2" type="ORF">RXV79_02935</name>
</gene>